<dbReference type="PANTHER" id="PTHR19353">
    <property type="entry name" value="FATTY ACID DESATURASE 2"/>
    <property type="match status" value="1"/>
</dbReference>
<keyword evidence="11" id="KW-0472">Membrane</keyword>
<dbReference type="InterPro" id="IPR012171">
    <property type="entry name" value="Fatty_acid_desaturase"/>
</dbReference>
<sequence length="187" mass="21529">MEQGRSMMITLGGLANDKNKKTKMRHNELYHSIYGKLDHVVGRQDQIERVTQILGRRTKNNHCLIGKPSVRKTANAKGLTQRIANGDIPETIKEKKKTNGTLGIECSSWMDWFHGGLQFQVEHNLFPRLSRRQLRKVSPFVKELCKKRGLPYNCASFWKANVIIVRTLKNAAFQAWDFTKPVLRNLV</sequence>
<dbReference type="Pfam" id="PF00487">
    <property type="entry name" value="FA_desaturase"/>
    <property type="match status" value="1"/>
</dbReference>
<evidence type="ECO:0000256" key="1">
    <source>
        <dbReference type="ARBA" id="ARBA00004141"/>
    </source>
</evidence>
<dbReference type="InterPro" id="IPR005804">
    <property type="entry name" value="FA_desaturase_dom"/>
</dbReference>
<evidence type="ECO:0000256" key="10">
    <source>
        <dbReference type="ARBA" id="ARBA00023098"/>
    </source>
</evidence>
<dbReference type="GO" id="GO:0003677">
    <property type="term" value="F:DNA binding"/>
    <property type="evidence" value="ECO:0007669"/>
    <property type="project" value="UniProtKB-KW"/>
</dbReference>
<evidence type="ECO:0000256" key="2">
    <source>
        <dbReference type="ARBA" id="ARBA00005189"/>
    </source>
</evidence>
<reference evidence="14" key="1">
    <citation type="submission" date="2024-07" db="EMBL/GenBank/DDBJ databases">
        <title>Two chromosome-level genome assemblies of Korean endemic species Abeliophyllum distichum and Forsythia ovata (Oleaceae).</title>
        <authorList>
            <person name="Jang H."/>
        </authorList>
    </citation>
    <scope>NUCLEOTIDE SEQUENCE [LARGE SCALE GENOMIC DNA]</scope>
</reference>
<proteinExistence type="inferred from homology"/>
<evidence type="ECO:0000256" key="9">
    <source>
        <dbReference type="ARBA" id="ARBA00023004"/>
    </source>
</evidence>
<evidence type="ECO:0000256" key="5">
    <source>
        <dbReference type="ARBA" id="ARBA00022692"/>
    </source>
</evidence>
<evidence type="ECO:0000256" key="7">
    <source>
        <dbReference type="ARBA" id="ARBA00022989"/>
    </source>
</evidence>
<dbReference type="AlphaFoldDB" id="A0ABD1T5I3"/>
<protein>
    <submittedName>
        <fullName evidence="13">Cold-shock DNA-binding domain</fullName>
    </submittedName>
</protein>
<keyword evidence="8" id="KW-0560">Oxidoreductase</keyword>
<accession>A0ABD1T5I3</accession>
<evidence type="ECO:0000256" key="11">
    <source>
        <dbReference type="ARBA" id="ARBA00023136"/>
    </source>
</evidence>
<keyword evidence="5" id="KW-0812">Transmembrane</keyword>
<dbReference type="SUPFAM" id="SSF52540">
    <property type="entry name" value="P-loop containing nucleoside triphosphate hydrolases"/>
    <property type="match status" value="1"/>
</dbReference>
<organism evidence="13 14">
    <name type="scientific">Forsythia ovata</name>
    <dbReference type="NCBI Taxonomy" id="205694"/>
    <lineage>
        <taxon>Eukaryota</taxon>
        <taxon>Viridiplantae</taxon>
        <taxon>Streptophyta</taxon>
        <taxon>Embryophyta</taxon>
        <taxon>Tracheophyta</taxon>
        <taxon>Spermatophyta</taxon>
        <taxon>Magnoliopsida</taxon>
        <taxon>eudicotyledons</taxon>
        <taxon>Gunneridae</taxon>
        <taxon>Pentapetalae</taxon>
        <taxon>asterids</taxon>
        <taxon>lamiids</taxon>
        <taxon>Lamiales</taxon>
        <taxon>Oleaceae</taxon>
        <taxon>Forsythieae</taxon>
        <taxon>Forsythia</taxon>
    </lineage>
</organism>
<evidence type="ECO:0000259" key="12">
    <source>
        <dbReference type="Pfam" id="PF00487"/>
    </source>
</evidence>
<keyword evidence="14" id="KW-1185">Reference proteome</keyword>
<comment type="pathway">
    <text evidence="2">Lipid metabolism.</text>
</comment>
<dbReference type="PANTHER" id="PTHR19353:SF30">
    <property type="entry name" value="DELTA 8-(E)-SPHINGOLIPID DESATURASE"/>
    <property type="match status" value="1"/>
</dbReference>
<dbReference type="GO" id="GO:0016020">
    <property type="term" value="C:membrane"/>
    <property type="evidence" value="ECO:0007669"/>
    <property type="project" value="UniProtKB-SubCell"/>
</dbReference>
<comment type="subcellular location">
    <subcellularLocation>
        <location evidence="1">Membrane</location>
        <topology evidence="1">Multi-pass membrane protein</topology>
    </subcellularLocation>
</comment>
<evidence type="ECO:0000256" key="6">
    <source>
        <dbReference type="ARBA" id="ARBA00022723"/>
    </source>
</evidence>
<comment type="caution">
    <text evidence="13">The sequence shown here is derived from an EMBL/GenBank/DDBJ whole genome shotgun (WGS) entry which is preliminary data.</text>
</comment>
<dbReference type="Proteomes" id="UP001604277">
    <property type="component" value="Unassembled WGS sequence"/>
</dbReference>
<feature type="domain" description="Fatty acid desaturase" evidence="12">
    <location>
        <begin position="103"/>
        <end position="154"/>
    </location>
</feature>
<dbReference type="GO" id="GO:0016491">
    <property type="term" value="F:oxidoreductase activity"/>
    <property type="evidence" value="ECO:0007669"/>
    <property type="project" value="UniProtKB-KW"/>
</dbReference>
<evidence type="ECO:0000256" key="4">
    <source>
        <dbReference type="ARBA" id="ARBA00022617"/>
    </source>
</evidence>
<name>A0ABD1T5I3_9LAMI</name>
<keyword evidence="10" id="KW-0443">Lipid metabolism</keyword>
<keyword evidence="4" id="KW-0349">Heme</keyword>
<dbReference type="GO" id="GO:0006629">
    <property type="term" value="P:lipid metabolic process"/>
    <property type="evidence" value="ECO:0007669"/>
    <property type="project" value="UniProtKB-KW"/>
</dbReference>
<evidence type="ECO:0000313" key="14">
    <source>
        <dbReference type="Proteomes" id="UP001604277"/>
    </source>
</evidence>
<dbReference type="InterPro" id="IPR027417">
    <property type="entry name" value="P-loop_NTPase"/>
</dbReference>
<gene>
    <name evidence="13" type="ORF">Fot_31528</name>
</gene>
<comment type="similarity">
    <text evidence="3">Belongs to the fatty acid desaturase type 1 family.</text>
</comment>
<dbReference type="GO" id="GO:0046872">
    <property type="term" value="F:metal ion binding"/>
    <property type="evidence" value="ECO:0007669"/>
    <property type="project" value="UniProtKB-KW"/>
</dbReference>
<keyword evidence="7" id="KW-1133">Transmembrane helix</keyword>
<evidence type="ECO:0000313" key="13">
    <source>
        <dbReference type="EMBL" id="KAL2507881.1"/>
    </source>
</evidence>
<keyword evidence="9" id="KW-0408">Iron</keyword>
<dbReference type="Gene3D" id="3.40.50.300">
    <property type="entry name" value="P-loop containing nucleotide triphosphate hydrolases"/>
    <property type="match status" value="1"/>
</dbReference>
<dbReference type="EMBL" id="JBFOLJ010000009">
    <property type="protein sequence ID" value="KAL2507881.1"/>
    <property type="molecule type" value="Genomic_DNA"/>
</dbReference>
<keyword evidence="13" id="KW-0238">DNA-binding</keyword>
<evidence type="ECO:0000256" key="3">
    <source>
        <dbReference type="ARBA" id="ARBA00009295"/>
    </source>
</evidence>
<keyword evidence="6" id="KW-0479">Metal-binding</keyword>
<evidence type="ECO:0000256" key="8">
    <source>
        <dbReference type="ARBA" id="ARBA00023002"/>
    </source>
</evidence>